<sequence length="61" mass="7092">MDLHGELAKFYYNVPKPHEEHCEVHDGHHPLLSCTHIQDIPAEQRKKTCEMNSVTITKKII</sequence>
<organism evidence="1">
    <name type="scientific">Rhizophora mucronata</name>
    <name type="common">Asiatic mangrove</name>
    <dbReference type="NCBI Taxonomy" id="61149"/>
    <lineage>
        <taxon>Eukaryota</taxon>
        <taxon>Viridiplantae</taxon>
        <taxon>Streptophyta</taxon>
        <taxon>Embryophyta</taxon>
        <taxon>Tracheophyta</taxon>
        <taxon>Spermatophyta</taxon>
        <taxon>Magnoliopsida</taxon>
        <taxon>eudicotyledons</taxon>
        <taxon>Gunneridae</taxon>
        <taxon>Pentapetalae</taxon>
        <taxon>rosids</taxon>
        <taxon>fabids</taxon>
        <taxon>Malpighiales</taxon>
        <taxon>Rhizophoraceae</taxon>
        <taxon>Rhizophora</taxon>
    </lineage>
</organism>
<accession>A0A2P2PF18</accession>
<name>A0A2P2PF18_RHIMU</name>
<proteinExistence type="predicted"/>
<evidence type="ECO:0000313" key="1">
    <source>
        <dbReference type="EMBL" id="MBX53338.1"/>
    </source>
</evidence>
<dbReference type="AlphaFoldDB" id="A0A2P2PF18"/>
<protein>
    <submittedName>
        <fullName evidence="1">Uncharacterized protein</fullName>
    </submittedName>
</protein>
<reference evidence="1" key="1">
    <citation type="submission" date="2018-02" db="EMBL/GenBank/DDBJ databases">
        <title>Rhizophora mucronata_Transcriptome.</title>
        <authorList>
            <person name="Meera S.P."/>
            <person name="Sreeshan A."/>
            <person name="Augustine A."/>
        </authorList>
    </citation>
    <scope>NUCLEOTIDE SEQUENCE</scope>
    <source>
        <tissue evidence="1">Leaf</tissue>
    </source>
</reference>
<dbReference type="EMBL" id="GGEC01072854">
    <property type="protein sequence ID" value="MBX53338.1"/>
    <property type="molecule type" value="Transcribed_RNA"/>
</dbReference>